<dbReference type="EMBL" id="JAGEOJ010000032">
    <property type="protein sequence ID" value="MBO2455143.1"/>
    <property type="molecule type" value="Genomic_DNA"/>
</dbReference>
<evidence type="ECO:0000313" key="2">
    <source>
        <dbReference type="EMBL" id="MBO2455143.1"/>
    </source>
</evidence>
<comment type="caution">
    <text evidence="2">The sequence shown here is derived from an EMBL/GenBank/DDBJ whole genome shotgun (WGS) entry which is preliminary data.</text>
</comment>
<evidence type="ECO:0000313" key="3">
    <source>
        <dbReference type="Proteomes" id="UP000669179"/>
    </source>
</evidence>
<dbReference type="InterPro" id="IPR013320">
    <property type="entry name" value="ConA-like_dom_sf"/>
</dbReference>
<feature type="compositionally biased region" description="Low complexity" evidence="1">
    <location>
        <begin position="1169"/>
        <end position="1178"/>
    </location>
</feature>
<organism evidence="2 3">
    <name type="scientific">Actinomadura barringtoniae</name>
    <dbReference type="NCBI Taxonomy" id="1427535"/>
    <lineage>
        <taxon>Bacteria</taxon>
        <taxon>Bacillati</taxon>
        <taxon>Actinomycetota</taxon>
        <taxon>Actinomycetes</taxon>
        <taxon>Streptosporangiales</taxon>
        <taxon>Thermomonosporaceae</taxon>
        <taxon>Actinomadura</taxon>
    </lineage>
</organism>
<accession>A0A939PN76</accession>
<feature type="compositionally biased region" description="Gly residues" evidence="1">
    <location>
        <begin position="1"/>
        <end position="11"/>
    </location>
</feature>
<feature type="region of interest" description="Disordered" evidence="1">
    <location>
        <begin position="902"/>
        <end position="929"/>
    </location>
</feature>
<dbReference type="RefSeq" id="WP_208263364.1">
    <property type="nucleotide sequence ID" value="NZ_JAGEOJ010000032.1"/>
</dbReference>
<proteinExistence type="predicted"/>
<dbReference type="Proteomes" id="UP000669179">
    <property type="component" value="Unassembled WGS sequence"/>
</dbReference>
<dbReference type="Gene3D" id="2.60.120.200">
    <property type="match status" value="1"/>
</dbReference>
<feature type="region of interest" description="Disordered" evidence="1">
    <location>
        <begin position="1420"/>
        <end position="1443"/>
    </location>
</feature>
<feature type="region of interest" description="Disordered" evidence="1">
    <location>
        <begin position="52"/>
        <end position="89"/>
    </location>
</feature>
<gene>
    <name evidence="2" type="ORF">J4573_49215</name>
</gene>
<evidence type="ECO:0000256" key="1">
    <source>
        <dbReference type="SAM" id="MobiDB-lite"/>
    </source>
</evidence>
<reference evidence="2" key="1">
    <citation type="submission" date="2021-03" db="EMBL/GenBank/DDBJ databases">
        <authorList>
            <person name="Kanchanasin P."/>
            <person name="Saeng-In P."/>
            <person name="Phongsopitanun W."/>
            <person name="Yuki M."/>
            <person name="Kudo T."/>
            <person name="Ohkuma M."/>
            <person name="Tanasupawat S."/>
        </authorList>
    </citation>
    <scope>NUCLEOTIDE SEQUENCE</scope>
    <source>
        <strain evidence="2">GKU 128</strain>
    </source>
</reference>
<sequence>MHTPGGVGGAGERFQETFAGDDTPAGEWISGARAGSKTPCLTAGTGKTSGGIPACPGGASDGNGSGTLQLTSNDANQSGFVFNNSPRQSGRGASIEFDMYQYDGKPSGKPARGGDGISFFLIDGAASPTQAGGYGAGLGYSSTNIDSKRKAAGLKGGLVGVGFDQYGNFSKASFDALGSGTKAAQLNNVVIRGGEQARYTYVKGQKADGPLALDASRERSSAKRHVKVQISTANYMTVDVDYGKGPVREIEQDLDGVKGQPKLPETYKFGFAASTGNARAIHQISGLTVRTLLPNLQTSLRPKSEFKAGGTGSIGVSVKSTKLSGPTSGEVSMTMTLPKQLQPVSTERPARGDGWTCDIDGQTVTCTRPGTGADTLQPGKSYPEITIDTAVAPDASGEIPLAAESATHDEFDPADNLAKGSVKIAAAPARGPDLAASVTPVGDFTSPGTGSYRLESTNASDAGPTTGTVTQTFTVPDGQTVTGVKGDGWTCDTAGQKVTCTRKDPLGPGRSYLPVQVDVANAAGMDGPVKAVVHLATPGDTNSANDTDAAQVPIKNQGPDLSTALSAEGDLMSPGGGVYRVDVANAKGAGPTYRPTTETITIPDGQTVKGASGDGWECTTSGQKVTCTRPDALAPAEMFPPIRVKVDVPPGVTAPATVSATADTAGDVNADNNTATAQIPVKANGPDLSTTIGTSGDLVSPGEGAYTVDVSNAKGAGTTYRPTTETITIPDGQAVKGAGGDGWTCSTSGQKVTCTRPDALKGGEAFPTITVRTAVPAGATGPVTVTATSATTGDVNTKNDTATAQLPIKSKGPDLTVGIAAEGEFTAPGTGTYKIDVSNAKGAGPSYQPDVATLTVPDGQVIKGVTGDGWECETSGQQVTCTNPAVLQPGRAHPPIRVDVQIPAGTAGPAKPTVKADTKGETDPSDNTAAAEIPIRILGPDLSTVVTREGEFTSPGTGVYQADVHNDRNAGPTTGPATETFVVPDGQTPREVTGDGWKCTTSGQQIACTREDVLQPGASYPPIKITVDTAAGVRGPLSPKAVIKTPGDTEPRNDTAPPLDGTVKAYGPDLNTKVAADGVLSSPGGGVYKVYVANAKGAAPTVGAVTGTVTIPDGQAIKAATGDGWECTPSGQKVTCTRPGNGDDVLKPGVTYPSIKVTVDIPAGTDGPSTVTATSTTTGELDPSDNTAKAELPIRKKGPDLSTVIGREGEFVAPGRGVYTLDVGNDDAAGPSTDPVTATFTVPDGQTPGEVTGEGWDCGTSGQKVTCTRTDGLQPGATFPTVRIPVDTAASTTGPVKPAATVATKGDVRPANDTAKAEFPVRAKGPDLTTKVTPKGEFTSPGEGVYQVDVSNAPDAGPSTGPATESITVPVGQKVTSADGDGWDCTTAGRKVTCRRTDPLKPGESYPPVLVKVAIPAGTAGPARPTAHVDTKGDTDTDNNTAPSVEVPIRIIGPDLTTVVTPVKAFTSPGTGTYRVDVSNAKGAGPTYQKVTETFVVPDGQTVTKAAGPGWDCRVTGQKVTCTRPGTGDDALDGGSAFPPIQIDVKVDEGQVGTVYPRAVVDTPGDVNPKNNACDAKKGLIVGPAVGPNLSVTARQLGDVVAGQPATFQLEVANAADTEPTDGPVTVKFPMPKGIDVTTVSGTGWKCVTGDYDVTCTRPGTGDDALQPGDSYPMIEFTGNVCADGACTPQVSASVAVKDEIDPSDNKCGPARVLVLTGNERRTRWHW</sequence>
<feature type="region of interest" description="Disordered" evidence="1">
    <location>
        <begin position="1"/>
        <end position="37"/>
    </location>
</feature>
<feature type="region of interest" description="Disordered" evidence="1">
    <location>
        <begin position="1166"/>
        <end position="1188"/>
    </location>
</feature>
<name>A0A939PN76_9ACTN</name>
<feature type="region of interest" description="Disordered" evidence="1">
    <location>
        <begin position="1038"/>
        <end position="1060"/>
    </location>
</feature>
<protein>
    <recommendedName>
        <fullName evidence="4">DUF11 domain-containing protein</fullName>
    </recommendedName>
</protein>
<feature type="region of interest" description="Disordered" evidence="1">
    <location>
        <begin position="973"/>
        <end position="996"/>
    </location>
</feature>
<feature type="compositionally biased region" description="Polar residues" evidence="1">
    <location>
        <begin position="66"/>
        <end position="88"/>
    </location>
</feature>
<dbReference type="SUPFAM" id="SSF49899">
    <property type="entry name" value="Concanavalin A-like lectins/glucanases"/>
    <property type="match status" value="1"/>
</dbReference>
<evidence type="ECO:0008006" key="4">
    <source>
        <dbReference type="Google" id="ProtNLM"/>
    </source>
</evidence>
<keyword evidence="3" id="KW-1185">Reference proteome</keyword>